<dbReference type="AlphaFoldDB" id="A0AAD1YB75"/>
<keyword evidence="4" id="KW-0808">Transferase</keyword>
<gene>
    <name evidence="13" type="ORF">ECRASSUSDP1_LOCUS29189</name>
</gene>
<dbReference type="EMBL" id="CAMPGE010030056">
    <property type="protein sequence ID" value="CAI2387556.1"/>
    <property type="molecule type" value="Genomic_DNA"/>
</dbReference>
<keyword evidence="14" id="KW-1185">Reference proteome</keyword>
<feature type="domain" description="Protein kinase" evidence="12">
    <location>
        <begin position="136"/>
        <end position="415"/>
    </location>
</feature>
<dbReference type="PROSITE" id="PS50011">
    <property type="entry name" value="PROTEIN_KINASE_DOM"/>
    <property type="match status" value="1"/>
</dbReference>
<evidence type="ECO:0000259" key="12">
    <source>
        <dbReference type="PROSITE" id="PS50011"/>
    </source>
</evidence>
<accession>A0AAD1YB75</accession>
<dbReference type="Pfam" id="PF00069">
    <property type="entry name" value="Pkinase"/>
    <property type="match status" value="1"/>
</dbReference>
<evidence type="ECO:0000256" key="8">
    <source>
        <dbReference type="ARBA" id="ARBA00047899"/>
    </source>
</evidence>
<dbReference type="Gene3D" id="3.30.200.20">
    <property type="entry name" value="Phosphorylase Kinase, domain 1"/>
    <property type="match status" value="1"/>
</dbReference>
<feature type="binding site" evidence="10">
    <location>
        <position position="173"/>
    </location>
    <ligand>
        <name>ATP</name>
        <dbReference type="ChEBI" id="CHEBI:30616"/>
    </ligand>
</feature>
<dbReference type="PANTHER" id="PTHR24356:SF163">
    <property type="entry name" value="3-PHOSPHOINOSITIDE-DEPENDENT PROTEIN KINASE 1-RELATED"/>
    <property type="match status" value="1"/>
</dbReference>
<keyword evidence="3" id="KW-0597">Phosphoprotein</keyword>
<dbReference type="PROSITE" id="PS00107">
    <property type="entry name" value="PROTEIN_KINASE_ATP"/>
    <property type="match status" value="1"/>
</dbReference>
<name>A0AAD1YB75_EUPCR</name>
<protein>
    <recommendedName>
        <fullName evidence="1">non-specific serine/threonine protein kinase</fullName>
        <ecNumber evidence="1">2.7.11.1</ecNumber>
    </recommendedName>
</protein>
<dbReference type="SUPFAM" id="SSF56112">
    <property type="entry name" value="Protein kinase-like (PK-like)"/>
    <property type="match status" value="1"/>
</dbReference>
<evidence type="ECO:0000256" key="4">
    <source>
        <dbReference type="ARBA" id="ARBA00022679"/>
    </source>
</evidence>
<keyword evidence="6" id="KW-0418">Kinase</keyword>
<dbReference type="GO" id="GO:0007010">
    <property type="term" value="P:cytoskeleton organization"/>
    <property type="evidence" value="ECO:0007669"/>
    <property type="project" value="UniProtKB-ARBA"/>
</dbReference>
<evidence type="ECO:0000256" key="9">
    <source>
        <dbReference type="ARBA" id="ARBA00048679"/>
    </source>
</evidence>
<evidence type="ECO:0000256" key="5">
    <source>
        <dbReference type="ARBA" id="ARBA00022741"/>
    </source>
</evidence>
<evidence type="ECO:0000256" key="3">
    <source>
        <dbReference type="ARBA" id="ARBA00022553"/>
    </source>
</evidence>
<dbReference type="InterPro" id="IPR011009">
    <property type="entry name" value="Kinase-like_dom_sf"/>
</dbReference>
<dbReference type="Gene3D" id="1.10.510.10">
    <property type="entry name" value="Transferase(Phosphotransferase) domain 1"/>
    <property type="match status" value="1"/>
</dbReference>
<evidence type="ECO:0000256" key="10">
    <source>
        <dbReference type="PROSITE-ProRule" id="PRU10141"/>
    </source>
</evidence>
<sequence length="615" mass="70011">MDCLCRPKESVSAHEEEYGTNDHSLSTRITFTTEANKGVNKDYHSNFQYVPKAGSPHVDDDDASTVEFNKDSSGLSDFPSRSDLRLNRVISCQIEESKSIAIVKPKAISSKNLFEEARLGNSLIPDPNHKCSVKDFEFLGLLGEGSFGKVFHVARKLDGEEFALKVMRKVACKSIKERIHRERTLMMDINHNGIIKLHNTFQDAKKLYFLQELAPNGELFTFMKNEEVLQFAHARFLAAEILSMIEYLRSKKICHRDFKPSNLLFNSEMRLKLADFGSAKSYKDQEGNSEEDDNRQSGGSTSDKCIRRMNSFVGTVEYMAPEVIQGASRIDGCDLWSLGIIIYKFFAETSPFIGEFDEDTIRKIEEEDLVFPENFPDVAKDICKRLLVKNPEERLGCGRHGTELDMFSLKAHPFFDGIDFDNLENSESPVPIPTVLKSSVKVKIIEELKKSANTSTNVTSPCSIDMHNFTTACKNVMGNNLSPWKTLKEFHQNSPQYNIRVLFQGPIKYRSRLLIKYNSATAIFTDEPAFYLYSQTKGVLKTRYSIQNYYFSQKNKTKFYLKEQTSKNKQAEASSEEDTSHKPSKFKTCVRKVTDDATDSPSDLIFLLSKYCAQE</sequence>
<feature type="region of interest" description="Disordered" evidence="11">
    <location>
        <begin position="282"/>
        <end position="303"/>
    </location>
</feature>
<evidence type="ECO:0000256" key="6">
    <source>
        <dbReference type="ARBA" id="ARBA00022777"/>
    </source>
</evidence>
<evidence type="ECO:0000256" key="11">
    <source>
        <dbReference type="SAM" id="MobiDB-lite"/>
    </source>
</evidence>
<dbReference type="Proteomes" id="UP001295684">
    <property type="component" value="Unassembled WGS sequence"/>
</dbReference>
<dbReference type="GO" id="GO:0035556">
    <property type="term" value="P:intracellular signal transduction"/>
    <property type="evidence" value="ECO:0007669"/>
    <property type="project" value="TreeGrafter"/>
</dbReference>
<dbReference type="InterPro" id="IPR050236">
    <property type="entry name" value="Ser_Thr_kinase_AGC"/>
</dbReference>
<dbReference type="InterPro" id="IPR000719">
    <property type="entry name" value="Prot_kinase_dom"/>
</dbReference>
<dbReference type="GO" id="GO:0005524">
    <property type="term" value="F:ATP binding"/>
    <property type="evidence" value="ECO:0007669"/>
    <property type="project" value="UniProtKB-UniRule"/>
</dbReference>
<dbReference type="EC" id="2.7.11.1" evidence="1"/>
<dbReference type="PANTHER" id="PTHR24356">
    <property type="entry name" value="SERINE/THREONINE-PROTEIN KINASE"/>
    <property type="match status" value="1"/>
</dbReference>
<evidence type="ECO:0000256" key="1">
    <source>
        <dbReference type="ARBA" id="ARBA00012513"/>
    </source>
</evidence>
<dbReference type="FunFam" id="3.30.200.20:FF:000042">
    <property type="entry name" value="Aurora kinase A"/>
    <property type="match status" value="1"/>
</dbReference>
<dbReference type="InterPro" id="IPR017441">
    <property type="entry name" value="Protein_kinase_ATP_BS"/>
</dbReference>
<comment type="caution">
    <text evidence="13">The sequence shown here is derived from an EMBL/GenBank/DDBJ whole genome shotgun (WGS) entry which is preliminary data.</text>
</comment>
<dbReference type="InterPro" id="IPR008271">
    <property type="entry name" value="Ser/Thr_kinase_AS"/>
</dbReference>
<comment type="catalytic activity">
    <reaction evidence="9">
        <text>L-seryl-[protein] + ATP = O-phospho-L-seryl-[protein] + ADP + H(+)</text>
        <dbReference type="Rhea" id="RHEA:17989"/>
        <dbReference type="Rhea" id="RHEA-COMP:9863"/>
        <dbReference type="Rhea" id="RHEA-COMP:11604"/>
        <dbReference type="ChEBI" id="CHEBI:15378"/>
        <dbReference type="ChEBI" id="CHEBI:29999"/>
        <dbReference type="ChEBI" id="CHEBI:30616"/>
        <dbReference type="ChEBI" id="CHEBI:83421"/>
        <dbReference type="ChEBI" id="CHEBI:456216"/>
        <dbReference type="EC" id="2.7.11.1"/>
    </reaction>
</comment>
<dbReference type="FunFam" id="1.10.510.10:FF:000024">
    <property type="entry name" value="Probable serine/threonine-protein kinase cot-1"/>
    <property type="match status" value="1"/>
</dbReference>
<organism evidence="13 14">
    <name type="scientific">Euplotes crassus</name>
    <dbReference type="NCBI Taxonomy" id="5936"/>
    <lineage>
        <taxon>Eukaryota</taxon>
        <taxon>Sar</taxon>
        <taxon>Alveolata</taxon>
        <taxon>Ciliophora</taxon>
        <taxon>Intramacronucleata</taxon>
        <taxon>Spirotrichea</taxon>
        <taxon>Hypotrichia</taxon>
        <taxon>Euplotida</taxon>
        <taxon>Euplotidae</taxon>
        <taxon>Moneuplotes</taxon>
    </lineage>
</organism>
<proteinExistence type="predicted"/>
<evidence type="ECO:0000256" key="2">
    <source>
        <dbReference type="ARBA" id="ARBA00022527"/>
    </source>
</evidence>
<evidence type="ECO:0000313" key="13">
    <source>
        <dbReference type="EMBL" id="CAI2387556.1"/>
    </source>
</evidence>
<dbReference type="PROSITE" id="PS00108">
    <property type="entry name" value="PROTEIN_KINASE_ST"/>
    <property type="match status" value="1"/>
</dbReference>
<keyword evidence="2" id="KW-0723">Serine/threonine-protein kinase</keyword>
<comment type="catalytic activity">
    <reaction evidence="8">
        <text>L-threonyl-[protein] + ATP = O-phospho-L-threonyl-[protein] + ADP + H(+)</text>
        <dbReference type="Rhea" id="RHEA:46608"/>
        <dbReference type="Rhea" id="RHEA-COMP:11060"/>
        <dbReference type="Rhea" id="RHEA-COMP:11605"/>
        <dbReference type="ChEBI" id="CHEBI:15378"/>
        <dbReference type="ChEBI" id="CHEBI:30013"/>
        <dbReference type="ChEBI" id="CHEBI:30616"/>
        <dbReference type="ChEBI" id="CHEBI:61977"/>
        <dbReference type="ChEBI" id="CHEBI:456216"/>
        <dbReference type="EC" id="2.7.11.1"/>
    </reaction>
</comment>
<dbReference type="GO" id="GO:0004674">
    <property type="term" value="F:protein serine/threonine kinase activity"/>
    <property type="evidence" value="ECO:0007669"/>
    <property type="project" value="UniProtKB-KW"/>
</dbReference>
<keyword evidence="7 10" id="KW-0067">ATP-binding</keyword>
<evidence type="ECO:0000313" key="14">
    <source>
        <dbReference type="Proteomes" id="UP001295684"/>
    </source>
</evidence>
<evidence type="ECO:0000256" key="7">
    <source>
        <dbReference type="ARBA" id="ARBA00022840"/>
    </source>
</evidence>
<reference evidence="13" key="1">
    <citation type="submission" date="2023-07" db="EMBL/GenBank/DDBJ databases">
        <authorList>
            <consortium name="AG Swart"/>
            <person name="Singh M."/>
            <person name="Singh A."/>
            <person name="Seah K."/>
            <person name="Emmerich C."/>
        </authorList>
    </citation>
    <scope>NUCLEOTIDE SEQUENCE</scope>
    <source>
        <strain evidence="13">DP1</strain>
    </source>
</reference>
<keyword evidence="5 10" id="KW-0547">Nucleotide-binding</keyword>